<dbReference type="SMART" id="SM01049">
    <property type="entry name" value="Cache_2"/>
    <property type="match status" value="1"/>
</dbReference>
<evidence type="ECO:0000256" key="3">
    <source>
        <dbReference type="ARBA" id="ARBA00022692"/>
    </source>
</evidence>
<keyword evidence="6 7" id="KW-0807">Transducer</keyword>
<evidence type="ECO:0000259" key="9">
    <source>
        <dbReference type="PROSITE" id="PS50111"/>
    </source>
</evidence>
<feature type="transmembrane region" description="Helical" evidence="8">
    <location>
        <begin position="12"/>
        <end position="35"/>
    </location>
</feature>
<evidence type="ECO:0000256" key="5">
    <source>
        <dbReference type="ARBA" id="ARBA00023136"/>
    </source>
</evidence>
<feature type="domain" description="Methyl-accepting transducer" evidence="9">
    <location>
        <begin position="270"/>
        <end position="506"/>
    </location>
</feature>
<dbReference type="PROSITE" id="PS50111">
    <property type="entry name" value="CHEMOTAXIS_TRANSDUC_2"/>
    <property type="match status" value="1"/>
</dbReference>
<dbReference type="PANTHER" id="PTHR32089">
    <property type="entry name" value="METHYL-ACCEPTING CHEMOTAXIS PROTEIN MCPB"/>
    <property type="match status" value="1"/>
</dbReference>
<evidence type="ECO:0000313" key="11">
    <source>
        <dbReference type="Proteomes" id="UP000236547"/>
    </source>
</evidence>
<keyword evidence="5 8" id="KW-0472">Membrane</keyword>
<dbReference type="SUPFAM" id="SSF58104">
    <property type="entry name" value="Methyl-accepting chemotaxis protein (MCP) signaling domain"/>
    <property type="match status" value="1"/>
</dbReference>
<evidence type="ECO:0000256" key="6">
    <source>
        <dbReference type="ARBA" id="ARBA00023224"/>
    </source>
</evidence>
<evidence type="ECO:0000256" key="2">
    <source>
        <dbReference type="ARBA" id="ARBA00022475"/>
    </source>
</evidence>
<keyword evidence="2" id="KW-1003">Cell membrane</keyword>
<name>A0ABX4W8L8_VIBDI</name>
<evidence type="ECO:0000256" key="4">
    <source>
        <dbReference type="ARBA" id="ARBA00022989"/>
    </source>
</evidence>
<dbReference type="CDD" id="cd11386">
    <property type="entry name" value="MCP_signal"/>
    <property type="match status" value="1"/>
</dbReference>
<dbReference type="Gene3D" id="3.30.450.20">
    <property type="entry name" value="PAS domain"/>
    <property type="match status" value="1"/>
</dbReference>
<keyword evidence="4 8" id="KW-1133">Transmembrane helix</keyword>
<keyword evidence="3 8" id="KW-0812">Transmembrane</keyword>
<feature type="transmembrane region" description="Helical" evidence="8">
    <location>
        <begin position="191"/>
        <end position="209"/>
    </location>
</feature>
<reference evidence="10 11" key="1">
    <citation type="submission" date="2018-01" db="EMBL/GenBank/DDBJ databases">
        <title>Draft genome sequences of six Vibrio diazotrophicus strains isolated from deep-sea sediments of the Baltic Sea.</title>
        <authorList>
            <person name="Castillo D."/>
            <person name="Vandieken V."/>
            <person name="Chiang O."/>
            <person name="Middelboe M."/>
        </authorList>
    </citation>
    <scope>NUCLEOTIDE SEQUENCE [LARGE SCALE GENOMIC DNA]</scope>
    <source>
        <strain evidence="10 11">65.10M</strain>
    </source>
</reference>
<dbReference type="InterPro" id="IPR033480">
    <property type="entry name" value="sCache_2"/>
</dbReference>
<evidence type="ECO:0000313" key="10">
    <source>
        <dbReference type="EMBL" id="PNH99846.1"/>
    </source>
</evidence>
<dbReference type="Pfam" id="PF17200">
    <property type="entry name" value="sCache_2"/>
    <property type="match status" value="1"/>
</dbReference>
<evidence type="ECO:0000256" key="1">
    <source>
        <dbReference type="ARBA" id="ARBA00004651"/>
    </source>
</evidence>
<dbReference type="Gene3D" id="1.10.287.950">
    <property type="entry name" value="Methyl-accepting chemotaxis protein"/>
    <property type="match status" value="1"/>
</dbReference>
<gene>
    <name evidence="10" type="ORF">C1O25_14575</name>
</gene>
<sequence length="544" mass="60974">MKYIKNISLKVNLIVIVSISIIGTAILTALSVQNLKLEIYNQRKQEIIQVLKLSKQLVNEYVVMEQRGDISREDAEHKVVSLLSKLRDGKKDYVWARDKDGVITVHVRNEDIGKFNNGKLPDGTLAFDAYKRSLTNSEYGFVDSLVKDPESPVIKNKINGVTYLKPWGWIIGFGIFDDDLNQIYISNLKRMVIIGVISIILTCIILYSISTNIYKLIGGEPKSVVDITNSIAKGNLDVYMLEPKEDGSLLRSIYDMRESLRKNIETIRNISFHIERTTSKINDDVFNIEGSYKESDNTIKMTIDTLREMEAYINSVSNRTLETHEVAKQTALVASEGLNLVKTSTQYTQNISSHVEESASLIRELASRSLQISSITQVIDDIASQTNLLALNAAIEAARAGEQGRGFAVVADEVRTLASRTANATAEINKMIENIQNNTSSSVEFMDKLSEIVIQSEEIANNVNRLFVEINHDNQNSVDMLNELSSHTVSLVSNSNILADRISSIKDTSLKNIMSTKSINGNLDVQNELLKDLKTYIDKYKYTI</sequence>
<dbReference type="Proteomes" id="UP000236547">
    <property type="component" value="Unassembled WGS sequence"/>
</dbReference>
<comment type="caution">
    <text evidence="10">The sequence shown here is derived from an EMBL/GenBank/DDBJ whole genome shotgun (WGS) entry which is preliminary data.</text>
</comment>
<accession>A0ABX4W8L8</accession>
<dbReference type="RefSeq" id="WP_102963881.1">
    <property type="nucleotide sequence ID" value="NZ_POSL01000013.1"/>
</dbReference>
<dbReference type="PANTHER" id="PTHR32089:SF112">
    <property type="entry name" value="LYSOZYME-LIKE PROTEIN-RELATED"/>
    <property type="match status" value="1"/>
</dbReference>
<evidence type="ECO:0000256" key="7">
    <source>
        <dbReference type="PROSITE-ProRule" id="PRU00284"/>
    </source>
</evidence>
<organism evidence="10 11">
    <name type="scientific">Vibrio diazotrophicus</name>
    <dbReference type="NCBI Taxonomy" id="685"/>
    <lineage>
        <taxon>Bacteria</taxon>
        <taxon>Pseudomonadati</taxon>
        <taxon>Pseudomonadota</taxon>
        <taxon>Gammaproteobacteria</taxon>
        <taxon>Vibrionales</taxon>
        <taxon>Vibrionaceae</taxon>
        <taxon>Vibrio</taxon>
    </lineage>
</organism>
<dbReference type="SMART" id="SM00283">
    <property type="entry name" value="MA"/>
    <property type="match status" value="1"/>
</dbReference>
<comment type="subcellular location">
    <subcellularLocation>
        <location evidence="1">Cell membrane</location>
        <topology evidence="1">Multi-pass membrane protein</topology>
    </subcellularLocation>
</comment>
<dbReference type="EMBL" id="POSM01000022">
    <property type="protein sequence ID" value="PNH99846.1"/>
    <property type="molecule type" value="Genomic_DNA"/>
</dbReference>
<keyword evidence="11" id="KW-1185">Reference proteome</keyword>
<protein>
    <recommendedName>
        <fullName evidence="9">Methyl-accepting transducer domain-containing protein</fullName>
    </recommendedName>
</protein>
<evidence type="ECO:0000256" key="8">
    <source>
        <dbReference type="SAM" id="Phobius"/>
    </source>
</evidence>
<dbReference type="InterPro" id="IPR004089">
    <property type="entry name" value="MCPsignal_dom"/>
</dbReference>
<dbReference type="Pfam" id="PF00015">
    <property type="entry name" value="MCPsignal"/>
    <property type="match status" value="1"/>
</dbReference>
<proteinExistence type="predicted"/>